<accession>A0A948T3M2</accession>
<dbReference type="EMBL" id="JAHLFP010000055">
    <property type="protein sequence ID" value="MBU3806494.1"/>
    <property type="molecule type" value="Genomic_DNA"/>
</dbReference>
<protein>
    <submittedName>
        <fullName evidence="1">Uncharacterized protein</fullName>
    </submittedName>
</protein>
<name>A0A948T3M2_9FIRM</name>
<evidence type="ECO:0000313" key="2">
    <source>
        <dbReference type="Proteomes" id="UP000713596"/>
    </source>
</evidence>
<proteinExistence type="predicted"/>
<dbReference type="Proteomes" id="UP000713596">
    <property type="component" value="Unassembled WGS sequence"/>
</dbReference>
<dbReference type="AlphaFoldDB" id="A0A948T3M2"/>
<reference evidence="1" key="2">
    <citation type="submission" date="2021-04" db="EMBL/GenBank/DDBJ databases">
        <authorList>
            <person name="Gilroy R."/>
        </authorList>
    </citation>
    <scope>NUCLEOTIDE SEQUENCE</scope>
    <source>
        <strain evidence="1">B5_2728</strain>
    </source>
</reference>
<evidence type="ECO:0000313" key="1">
    <source>
        <dbReference type="EMBL" id="MBU3806494.1"/>
    </source>
</evidence>
<reference evidence="1" key="1">
    <citation type="journal article" date="2021" name="PeerJ">
        <title>Extensive microbial diversity within the chicken gut microbiome revealed by metagenomics and culture.</title>
        <authorList>
            <person name="Gilroy R."/>
            <person name="Ravi A."/>
            <person name="Getino M."/>
            <person name="Pursley I."/>
            <person name="Horton D.L."/>
            <person name="Alikhan N.F."/>
            <person name="Baker D."/>
            <person name="Gharbi K."/>
            <person name="Hall N."/>
            <person name="Watson M."/>
            <person name="Adriaenssens E.M."/>
            <person name="Foster-Nyarko E."/>
            <person name="Jarju S."/>
            <person name="Secka A."/>
            <person name="Antonio M."/>
            <person name="Oren A."/>
            <person name="Chaudhuri R.R."/>
            <person name="La Ragione R."/>
            <person name="Hildebrand F."/>
            <person name="Pallen M.J."/>
        </authorList>
    </citation>
    <scope>NUCLEOTIDE SEQUENCE</scope>
    <source>
        <strain evidence="1">B5_2728</strain>
    </source>
</reference>
<organism evidence="1 2">
    <name type="scientific">Candidatus Allofournierella pullistercoris</name>
    <dbReference type="NCBI Taxonomy" id="2838597"/>
    <lineage>
        <taxon>Bacteria</taxon>
        <taxon>Bacillati</taxon>
        <taxon>Bacillota</taxon>
        <taxon>Clostridia</taxon>
        <taxon>Eubacteriales</taxon>
        <taxon>Oscillospiraceae</taxon>
        <taxon>Allofournierella</taxon>
    </lineage>
</organism>
<comment type="caution">
    <text evidence="1">The sequence shown here is derived from an EMBL/GenBank/DDBJ whole genome shotgun (WGS) entry which is preliminary data.</text>
</comment>
<sequence>MKRKQTTVDFFLGASGPNGFQGYFAQLAQQPSMRMYLIKAGPGCGKSSLMKRIGQTMQAQEYLHCSSDPDSLDGIVFHHPPMAMVDATAPHTLEPDYPGSSQQVVDLHHTLDNEYLSQHRPQVEALFAQNQLEQKQATEYLSCACKLLAASRKLILPLIDQSKLYTYLRRLAFHTLGRTSTGKEPVEQIRLLSAVTPKGHLCYYHTIPALSQRQIVFHDETGAVAGCILAQLRKAALELGYSIISCPCPLDPERLEHLFIPQLGLAFLTSNSWHPMHFDGQKNIHCQRFLTQPATLYKKKIRLHRKLSLQLVEQASMAQRKAKQTHDLLEEFYRTAADFKQVDDLGDALIDTMKAYAKQHK</sequence>
<gene>
    <name evidence="1" type="ORF">H9882_06350</name>
</gene>